<reference evidence="20" key="1">
    <citation type="journal article" date="2019" name="Int. J. Syst. Evol. Microbiol.">
        <title>The Global Catalogue of Microorganisms (GCM) 10K type strain sequencing project: providing services to taxonomists for standard genome sequencing and annotation.</title>
        <authorList>
            <consortium name="The Broad Institute Genomics Platform"/>
            <consortium name="The Broad Institute Genome Sequencing Center for Infectious Disease"/>
            <person name="Wu L."/>
            <person name="Ma J."/>
        </authorList>
    </citation>
    <scope>NUCLEOTIDE SEQUENCE [LARGE SCALE GENOMIC DNA]</scope>
    <source>
        <strain evidence="20">CECT 8531</strain>
    </source>
</reference>
<keyword evidence="5" id="KW-0479">Metal-binding</keyword>
<evidence type="ECO:0000256" key="8">
    <source>
        <dbReference type="ARBA" id="ARBA00022842"/>
    </source>
</evidence>
<evidence type="ECO:0000256" key="15">
    <source>
        <dbReference type="ARBA" id="ARBA00041979"/>
    </source>
</evidence>
<keyword evidence="7 17" id="KW-0378">Hydrolase</keyword>
<comment type="catalytic activity">
    <reaction evidence="10">
        <text>8-oxo-dGTP + H2O = 8-oxo-dGMP + diphosphate + H(+)</text>
        <dbReference type="Rhea" id="RHEA:31575"/>
        <dbReference type="ChEBI" id="CHEBI:15377"/>
        <dbReference type="ChEBI" id="CHEBI:15378"/>
        <dbReference type="ChEBI" id="CHEBI:33019"/>
        <dbReference type="ChEBI" id="CHEBI:63224"/>
        <dbReference type="ChEBI" id="CHEBI:77896"/>
        <dbReference type="EC" id="3.6.1.55"/>
    </reaction>
</comment>
<organism evidence="19 20">
    <name type="scientific">Sphingorhabdus arenilitoris</name>
    <dbReference type="NCBI Taxonomy" id="1490041"/>
    <lineage>
        <taxon>Bacteria</taxon>
        <taxon>Pseudomonadati</taxon>
        <taxon>Pseudomonadota</taxon>
        <taxon>Alphaproteobacteria</taxon>
        <taxon>Sphingomonadales</taxon>
        <taxon>Sphingomonadaceae</taxon>
        <taxon>Sphingorhabdus</taxon>
    </lineage>
</organism>
<dbReference type="CDD" id="cd03425">
    <property type="entry name" value="NUDIX_MutT_NudA_like"/>
    <property type="match status" value="1"/>
</dbReference>
<dbReference type="EC" id="3.6.1.55" evidence="12"/>
<evidence type="ECO:0000256" key="11">
    <source>
        <dbReference type="ARBA" id="ARBA00036904"/>
    </source>
</evidence>
<evidence type="ECO:0000256" key="5">
    <source>
        <dbReference type="ARBA" id="ARBA00022723"/>
    </source>
</evidence>
<dbReference type="InterPro" id="IPR003561">
    <property type="entry name" value="Mutator_MutT"/>
</dbReference>
<evidence type="ECO:0000256" key="6">
    <source>
        <dbReference type="ARBA" id="ARBA00022763"/>
    </source>
</evidence>
<dbReference type="InterPro" id="IPR015797">
    <property type="entry name" value="NUDIX_hydrolase-like_dom_sf"/>
</dbReference>
<evidence type="ECO:0000256" key="12">
    <source>
        <dbReference type="ARBA" id="ARBA00038905"/>
    </source>
</evidence>
<dbReference type="RefSeq" id="WP_381422075.1">
    <property type="nucleotide sequence ID" value="NZ_JBHSDH010000013.1"/>
</dbReference>
<dbReference type="InterPro" id="IPR047127">
    <property type="entry name" value="MutT-like"/>
</dbReference>
<dbReference type="InterPro" id="IPR020084">
    <property type="entry name" value="NUDIX_hydrolase_CS"/>
</dbReference>
<dbReference type="PROSITE" id="PS00893">
    <property type="entry name" value="NUDIX_BOX"/>
    <property type="match status" value="1"/>
</dbReference>
<gene>
    <name evidence="19" type="primary">mutT</name>
    <name evidence="19" type="ORF">ACFOWX_05435</name>
</gene>
<keyword evidence="9" id="KW-0234">DNA repair</keyword>
<comment type="catalytic activity">
    <reaction evidence="11">
        <text>8-oxo-GTP + H2O = 8-oxo-GMP + diphosphate + H(+)</text>
        <dbReference type="Rhea" id="RHEA:67616"/>
        <dbReference type="ChEBI" id="CHEBI:15377"/>
        <dbReference type="ChEBI" id="CHEBI:15378"/>
        <dbReference type="ChEBI" id="CHEBI:33019"/>
        <dbReference type="ChEBI" id="CHEBI:143553"/>
        <dbReference type="ChEBI" id="CHEBI:145694"/>
    </reaction>
</comment>
<evidence type="ECO:0000256" key="13">
    <source>
        <dbReference type="ARBA" id="ARBA00040794"/>
    </source>
</evidence>
<dbReference type="Gene3D" id="3.90.79.10">
    <property type="entry name" value="Nucleoside Triphosphate Pyrophosphohydrolase"/>
    <property type="match status" value="1"/>
</dbReference>
<evidence type="ECO:0000259" key="18">
    <source>
        <dbReference type="PROSITE" id="PS51462"/>
    </source>
</evidence>
<dbReference type="NCBIfam" id="TIGR00586">
    <property type="entry name" value="mutt"/>
    <property type="match status" value="1"/>
</dbReference>
<evidence type="ECO:0000313" key="19">
    <source>
        <dbReference type="EMBL" id="MFC4291856.1"/>
    </source>
</evidence>
<evidence type="ECO:0000256" key="3">
    <source>
        <dbReference type="ARBA" id="ARBA00022457"/>
    </source>
</evidence>
<evidence type="ECO:0000256" key="17">
    <source>
        <dbReference type="RuleBase" id="RU003476"/>
    </source>
</evidence>
<sequence length="141" mass="15598">MEKNPTMLFVVAAALVNQVNEILVQKRPEGKPMAGLWEFPGGKVEQNENPESALVRELHEELGITIHSEKMMPLTFASEALGEKNLLLLLYICREWDGEAQAMEGNSLRWVTIAEMRGLSMPPADGPFIGHLARMLNDGAA</sequence>
<dbReference type="PANTHER" id="PTHR47707:SF1">
    <property type="entry name" value="NUDIX HYDROLASE FAMILY PROTEIN"/>
    <property type="match status" value="1"/>
</dbReference>
<dbReference type="PRINTS" id="PR00502">
    <property type="entry name" value="NUDIXFAMILY"/>
</dbReference>
<dbReference type="PROSITE" id="PS51462">
    <property type="entry name" value="NUDIX"/>
    <property type="match status" value="1"/>
</dbReference>
<comment type="caution">
    <text evidence="19">The sequence shown here is derived from an EMBL/GenBank/DDBJ whole genome shotgun (WGS) entry which is preliminary data.</text>
</comment>
<evidence type="ECO:0000313" key="20">
    <source>
        <dbReference type="Proteomes" id="UP001595887"/>
    </source>
</evidence>
<evidence type="ECO:0000256" key="2">
    <source>
        <dbReference type="ARBA" id="ARBA00005582"/>
    </source>
</evidence>
<evidence type="ECO:0000256" key="10">
    <source>
        <dbReference type="ARBA" id="ARBA00035861"/>
    </source>
</evidence>
<keyword evidence="4" id="KW-0235">DNA replication</keyword>
<feature type="domain" description="Nudix hydrolase" evidence="18">
    <location>
        <begin position="6"/>
        <end position="136"/>
    </location>
</feature>
<evidence type="ECO:0000256" key="16">
    <source>
        <dbReference type="ARBA" id="ARBA00042798"/>
    </source>
</evidence>
<dbReference type="InterPro" id="IPR000086">
    <property type="entry name" value="NUDIX_hydrolase_dom"/>
</dbReference>
<dbReference type="PANTHER" id="PTHR47707">
    <property type="entry name" value="8-OXO-DGTP DIPHOSPHATASE"/>
    <property type="match status" value="1"/>
</dbReference>
<keyword evidence="8" id="KW-0460">Magnesium</keyword>
<name>A0ABV8RHZ8_9SPHN</name>
<dbReference type="EMBL" id="JBHSDH010000013">
    <property type="protein sequence ID" value="MFC4291856.1"/>
    <property type="molecule type" value="Genomic_DNA"/>
</dbReference>
<evidence type="ECO:0000256" key="14">
    <source>
        <dbReference type="ARBA" id="ARBA00041592"/>
    </source>
</evidence>
<dbReference type="SUPFAM" id="SSF55811">
    <property type="entry name" value="Nudix"/>
    <property type="match status" value="1"/>
</dbReference>
<proteinExistence type="inferred from homology"/>
<comment type="cofactor">
    <cofactor evidence="1">
        <name>Mg(2+)</name>
        <dbReference type="ChEBI" id="CHEBI:18420"/>
    </cofactor>
</comment>
<dbReference type="Pfam" id="PF00293">
    <property type="entry name" value="NUDIX"/>
    <property type="match status" value="1"/>
</dbReference>
<evidence type="ECO:0000256" key="4">
    <source>
        <dbReference type="ARBA" id="ARBA00022705"/>
    </source>
</evidence>
<evidence type="ECO:0000256" key="1">
    <source>
        <dbReference type="ARBA" id="ARBA00001946"/>
    </source>
</evidence>
<evidence type="ECO:0000256" key="9">
    <source>
        <dbReference type="ARBA" id="ARBA00023204"/>
    </source>
</evidence>
<keyword evidence="20" id="KW-1185">Reference proteome</keyword>
<keyword evidence="6" id="KW-0227">DNA damage</keyword>
<accession>A0ABV8RHZ8</accession>
<keyword evidence="3" id="KW-0515">Mutator protein</keyword>
<protein>
    <recommendedName>
        <fullName evidence="13">8-oxo-dGTP diphosphatase</fullName>
        <ecNumber evidence="12">3.6.1.55</ecNumber>
    </recommendedName>
    <alternativeName>
        <fullName evidence="16">7,8-dihydro-8-oxoguanine-triphosphatase</fullName>
    </alternativeName>
    <alternativeName>
        <fullName evidence="15">Mutator protein MutT</fullName>
    </alternativeName>
    <alternativeName>
        <fullName evidence="14">dGTP pyrophosphohydrolase</fullName>
    </alternativeName>
</protein>
<dbReference type="InterPro" id="IPR020476">
    <property type="entry name" value="Nudix_hydrolase"/>
</dbReference>
<dbReference type="Proteomes" id="UP001595887">
    <property type="component" value="Unassembled WGS sequence"/>
</dbReference>
<comment type="similarity">
    <text evidence="2 17">Belongs to the Nudix hydrolase family.</text>
</comment>
<evidence type="ECO:0000256" key="7">
    <source>
        <dbReference type="ARBA" id="ARBA00022801"/>
    </source>
</evidence>
<dbReference type="GO" id="GO:0035539">
    <property type="term" value="F:8-oxo-7,8-dihydrodeoxyguanosine triphosphate pyrophosphatase activity"/>
    <property type="evidence" value="ECO:0007669"/>
    <property type="project" value="UniProtKB-EC"/>
</dbReference>